<sequence length="499" mass="56055">MVTREAVVAFIAEAGAIADSEELAAERGWDHVALVGVIKSLEAAGMVTSEPMKRESWKLTEEAEGYRANGSPEAQVFNFLSSRQSSSQNSDIDAALGDVAKIGFSVAMKNKWIQVDKQSKQVTAATQSITDATQADLVAFPNLAKERIDQLKKRKLVQLVKTTSFRTTPTEGFSTDVRKKETAITAEMCSKGTWAAESFKAINLTNVSGIPCQGGHLHPLMKVKQEIRQILLLMGFEEMPTNRWVESSFWNFDSLFQPQQHPARDAHDTFFIQSPARAQNIPRDYLERVKEMHEHGGHGSTGWNYTWSEDEARKTILRTHTTAVSARMLKLFAEDYEKTGVFMPRKCFSIDRVFRNETLDATHLAEFHQVEGFVADRGLGLGHLIGVLKEFFRRQGITNLRFKPAFNPYTEPSMEIFGFHPMLNKWVELGNSGIFRPEMLLPMGLPEDVTVMAWGVSLERPTMINYGIANIRDLFGFKQDIAVTKKNPVCWIKATEVAA</sequence>
<dbReference type="GO" id="GO:0004826">
    <property type="term" value="F:phenylalanine-tRNA ligase activity"/>
    <property type="evidence" value="ECO:0007669"/>
    <property type="project" value="UniProtKB-EC"/>
</dbReference>
<evidence type="ECO:0000313" key="15">
    <source>
        <dbReference type="EMBL" id="CAD8828824.1"/>
    </source>
</evidence>
<evidence type="ECO:0000256" key="4">
    <source>
        <dbReference type="ARBA" id="ARBA00012814"/>
    </source>
</evidence>
<dbReference type="Pfam" id="PF18552">
    <property type="entry name" value="PheRS_DBD1"/>
    <property type="match status" value="1"/>
</dbReference>
<dbReference type="CDD" id="cd00496">
    <property type="entry name" value="PheRS_alpha_core"/>
    <property type="match status" value="1"/>
</dbReference>
<keyword evidence="10" id="KW-0460">Magnesium</keyword>
<keyword evidence="12" id="KW-0030">Aminoacyl-tRNA synthetase</keyword>
<dbReference type="InterPro" id="IPR006195">
    <property type="entry name" value="aa-tRNA-synth_II"/>
</dbReference>
<evidence type="ECO:0000256" key="12">
    <source>
        <dbReference type="ARBA" id="ARBA00023146"/>
    </source>
</evidence>
<dbReference type="EC" id="6.1.1.20" evidence="4"/>
<evidence type="ECO:0000256" key="7">
    <source>
        <dbReference type="ARBA" id="ARBA00022723"/>
    </source>
</evidence>
<dbReference type="EMBL" id="HBFQ01004582">
    <property type="protein sequence ID" value="CAD8828824.1"/>
    <property type="molecule type" value="Transcribed_RNA"/>
</dbReference>
<dbReference type="PANTHER" id="PTHR11538:SF40">
    <property type="entry name" value="PHENYLALANINE--TRNA LIGASE ALPHA SUBUNIT"/>
    <property type="match status" value="1"/>
</dbReference>
<keyword evidence="9" id="KW-0067">ATP-binding</keyword>
<dbReference type="Pfam" id="PF18553">
    <property type="entry name" value="PheRS_DBD3"/>
    <property type="match status" value="1"/>
</dbReference>
<dbReference type="GO" id="GO:0005524">
    <property type="term" value="F:ATP binding"/>
    <property type="evidence" value="ECO:0007669"/>
    <property type="project" value="UniProtKB-KW"/>
</dbReference>
<evidence type="ECO:0000256" key="3">
    <source>
        <dbReference type="ARBA" id="ARBA00006703"/>
    </source>
</evidence>
<dbReference type="Gene3D" id="1.10.10.2330">
    <property type="match status" value="1"/>
</dbReference>
<keyword evidence="5" id="KW-0963">Cytoplasm</keyword>
<name>A0A7S0ZQ92_NOCSC</name>
<evidence type="ECO:0000256" key="5">
    <source>
        <dbReference type="ARBA" id="ARBA00022490"/>
    </source>
</evidence>
<dbReference type="GO" id="GO:0005829">
    <property type="term" value="C:cytosol"/>
    <property type="evidence" value="ECO:0007669"/>
    <property type="project" value="TreeGrafter"/>
</dbReference>
<evidence type="ECO:0000256" key="6">
    <source>
        <dbReference type="ARBA" id="ARBA00022598"/>
    </source>
</evidence>
<dbReference type="InterPro" id="IPR040724">
    <property type="entry name" value="PheRS_DBD1"/>
</dbReference>
<dbReference type="Gene3D" id="1.10.10.2320">
    <property type="match status" value="1"/>
</dbReference>
<evidence type="ECO:0000259" key="14">
    <source>
        <dbReference type="PROSITE" id="PS50862"/>
    </source>
</evidence>
<proteinExistence type="inferred from homology"/>
<protein>
    <recommendedName>
        <fullName evidence="4">phenylalanine--tRNA ligase</fullName>
        <ecNumber evidence="4">6.1.1.20</ecNumber>
    </recommendedName>
    <alternativeName>
        <fullName evidence="13">Phenylalanyl-tRNA synthetase alpha subunit</fullName>
    </alternativeName>
</protein>
<evidence type="ECO:0000256" key="13">
    <source>
        <dbReference type="ARBA" id="ARBA00030612"/>
    </source>
</evidence>
<dbReference type="FunFam" id="3.30.930.10:FF:000178">
    <property type="entry name" value="Phenylalanyl-tRNA synthetase subunit alpha"/>
    <property type="match status" value="1"/>
</dbReference>
<dbReference type="PROSITE" id="PS50862">
    <property type="entry name" value="AA_TRNA_LIGASE_II"/>
    <property type="match status" value="1"/>
</dbReference>
<comment type="similarity">
    <text evidence="3">Belongs to the class-II aminoacyl-tRNA synthetase family. Phe-tRNA synthetase alpha subunit type 2 subfamily.</text>
</comment>
<dbReference type="InterPro" id="IPR040725">
    <property type="entry name" value="PheRS_DBD3"/>
</dbReference>
<dbReference type="AlphaFoldDB" id="A0A7S0ZQ92"/>
<organism evidence="15">
    <name type="scientific">Noctiluca scintillans</name>
    <name type="common">Sea sparkle</name>
    <name type="synonym">Red tide dinoflagellate</name>
    <dbReference type="NCBI Taxonomy" id="2966"/>
    <lineage>
        <taxon>Eukaryota</taxon>
        <taxon>Sar</taxon>
        <taxon>Alveolata</taxon>
        <taxon>Dinophyceae</taxon>
        <taxon>Noctilucales</taxon>
        <taxon>Noctilucaceae</taxon>
        <taxon>Noctiluca</taxon>
    </lineage>
</organism>
<dbReference type="SUPFAM" id="SSF55681">
    <property type="entry name" value="Class II aaRS and biotin synthetases"/>
    <property type="match status" value="1"/>
</dbReference>
<keyword evidence="8" id="KW-0547">Nucleotide-binding</keyword>
<dbReference type="GO" id="GO:0009328">
    <property type="term" value="C:phenylalanine-tRNA ligase complex"/>
    <property type="evidence" value="ECO:0007669"/>
    <property type="project" value="TreeGrafter"/>
</dbReference>
<evidence type="ECO:0000256" key="11">
    <source>
        <dbReference type="ARBA" id="ARBA00022917"/>
    </source>
</evidence>
<dbReference type="NCBIfam" id="NF003210">
    <property type="entry name" value="PRK04172.1"/>
    <property type="match status" value="1"/>
</dbReference>
<keyword evidence="11" id="KW-0648">Protein biosynthesis</keyword>
<accession>A0A7S0ZQ92</accession>
<evidence type="ECO:0000256" key="9">
    <source>
        <dbReference type="ARBA" id="ARBA00022840"/>
    </source>
</evidence>
<dbReference type="Gene3D" id="3.30.1370.240">
    <property type="match status" value="1"/>
</dbReference>
<dbReference type="NCBIfam" id="TIGR00468">
    <property type="entry name" value="pheS"/>
    <property type="match status" value="1"/>
</dbReference>
<dbReference type="InterPro" id="IPR002319">
    <property type="entry name" value="Phenylalanyl-tRNA_Synthase"/>
</dbReference>
<evidence type="ECO:0000256" key="2">
    <source>
        <dbReference type="ARBA" id="ARBA00004496"/>
    </source>
</evidence>
<dbReference type="GO" id="GO:0000049">
    <property type="term" value="F:tRNA binding"/>
    <property type="evidence" value="ECO:0007669"/>
    <property type="project" value="InterPro"/>
</dbReference>
<dbReference type="InterPro" id="IPR045864">
    <property type="entry name" value="aa-tRNA-synth_II/BPL/LPL"/>
</dbReference>
<comment type="cofactor">
    <cofactor evidence="1">
        <name>Mg(2+)</name>
        <dbReference type="ChEBI" id="CHEBI:18420"/>
    </cofactor>
</comment>
<dbReference type="PANTHER" id="PTHR11538">
    <property type="entry name" value="PHENYLALANYL-TRNA SYNTHETASE"/>
    <property type="match status" value="1"/>
</dbReference>
<gene>
    <name evidence="15" type="ORF">NSCI0253_LOCUS3170</name>
</gene>
<evidence type="ECO:0000256" key="1">
    <source>
        <dbReference type="ARBA" id="ARBA00001946"/>
    </source>
</evidence>
<evidence type="ECO:0000256" key="8">
    <source>
        <dbReference type="ARBA" id="ARBA00022741"/>
    </source>
</evidence>
<reference evidence="15" key="1">
    <citation type="submission" date="2021-01" db="EMBL/GenBank/DDBJ databases">
        <authorList>
            <person name="Corre E."/>
            <person name="Pelletier E."/>
            <person name="Niang G."/>
            <person name="Scheremetjew M."/>
            <person name="Finn R."/>
            <person name="Kale V."/>
            <person name="Holt S."/>
            <person name="Cochrane G."/>
            <person name="Meng A."/>
            <person name="Brown T."/>
            <person name="Cohen L."/>
        </authorList>
    </citation>
    <scope>NUCLEOTIDE SEQUENCE</scope>
</reference>
<dbReference type="Pfam" id="PF01409">
    <property type="entry name" value="tRNA-synt_2d"/>
    <property type="match status" value="1"/>
</dbReference>
<comment type="subcellular location">
    <subcellularLocation>
        <location evidence="2">Cytoplasm</location>
    </subcellularLocation>
</comment>
<keyword evidence="7" id="KW-0479">Metal-binding</keyword>
<dbReference type="InterPro" id="IPR004529">
    <property type="entry name" value="Phe-tRNA-synth_IIc_asu"/>
</dbReference>
<dbReference type="GO" id="GO:0046872">
    <property type="term" value="F:metal ion binding"/>
    <property type="evidence" value="ECO:0007669"/>
    <property type="project" value="UniProtKB-KW"/>
</dbReference>
<evidence type="ECO:0000256" key="10">
    <source>
        <dbReference type="ARBA" id="ARBA00022842"/>
    </source>
</evidence>
<dbReference type="Gene3D" id="3.30.930.10">
    <property type="entry name" value="Bira Bifunctional Protein, Domain 2"/>
    <property type="match status" value="1"/>
</dbReference>
<feature type="domain" description="Aminoacyl-transfer RNA synthetases class-II family profile" evidence="14">
    <location>
        <begin position="222"/>
        <end position="488"/>
    </location>
</feature>
<dbReference type="GO" id="GO:0006432">
    <property type="term" value="P:phenylalanyl-tRNA aminoacylation"/>
    <property type="evidence" value="ECO:0007669"/>
    <property type="project" value="InterPro"/>
</dbReference>
<keyword evidence="6" id="KW-0436">Ligase</keyword>